<gene>
    <name evidence="1" type="ORF">LF65_03234</name>
</gene>
<reference evidence="2" key="1">
    <citation type="submission" date="2014-12" db="EMBL/GenBank/DDBJ databases">
        <title>Genome sequence of Clostridium beijerinckii strain 59B.</title>
        <authorList>
            <person name="Little G.T."/>
            <person name="Minton N.P."/>
        </authorList>
    </citation>
    <scope>NUCLEOTIDE SEQUENCE [LARGE SCALE GENOMIC DNA]</scope>
    <source>
        <strain evidence="2">59B</strain>
    </source>
</reference>
<protein>
    <submittedName>
        <fullName evidence="1">Uncharacterized protein</fullName>
    </submittedName>
</protein>
<proteinExistence type="predicted"/>
<dbReference type="OrthoDB" id="2662485at2"/>
<organism evidence="1 2">
    <name type="scientific">Clostridium beijerinckii</name>
    <name type="common">Clostridium MP</name>
    <dbReference type="NCBI Taxonomy" id="1520"/>
    <lineage>
        <taxon>Bacteria</taxon>
        <taxon>Bacillati</taxon>
        <taxon>Bacillota</taxon>
        <taxon>Clostridia</taxon>
        <taxon>Eubacteriales</taxon>
        <taxon>Clostridiaceae</taxon>
        <taxon>Clostridium</taxon>
    </lineage>
</organism>
<sequence length="380" mass="44839">MGKNNLANQYMNGQKHVFFKEEKSDLKHIGFLSLKIALKSYFSTYLAVKDNLITHPNSYSFILNDLENLEYNNKYYEASSETIIHFQHFFELVIKDILGKESPLLAVKANTNSIIFHKLINKEEITSDEADKLYSIEFSEAIKCFFELLENDRLKCMSKYNFFKDEKINGVKARDILETLNLFRNRTWHKGMFILKYNALDEFVGKYILPLVKKILGISDYSKYAEKYMFYKEASCSYMNIMNLNVFDKIVEENKLSNSNSGKIAFLKEVGRTFYYLKDRGENNYKYDSIINEQGENGLIIDIKKCPVCGLNTLIHRYDYMEEEEYDVPYGVDPKRISKYESDVKCINCTFQLNKYVENLKSYGYSFEDFWDSYDIFDEE</sequence>
<dbReference type="AlphaFoldDB" id="A0A0B5QP76"/>
<dbReference type="KEGG" id="cbei:LF65_03234"/>
<name>A0A0B5QP76_CLOBE</name>
<evidence type="ECO:0000313" key="1">
    <source>
        <dbReference type="EMBL" id="AJG99797.1"/>
    </source>
</evidence>
<accession>A0A0B5QP76</accession>
<evidence type="ECO:0000313" key="2">
    <source>
        <dbReference type="Proteomes" id="UP000031866"/>
    </source>
</evidence>
<dbReference type="Proteomes" id="UP000031866">
    <property type="component" value="Chromosome"/>
</dbReference>
<dbReference type="EMBL" id="CP010086">
    <property type="protein sequence ID" value="AJG99797.1"/>
    <property type="molecule type" value="Genomic_DNA"/>
</dbReference>
<dbReference type="RefSeq" id="WP_052482849.1">
    <property type="nucleotide sequence ID" value="NZ_CP010086.2"/>
</dbReference>